<feature type="compositionally biased region" description="Low complexity" evidence="1">
    <location>
        <begin position="227"/>
        <end position="243"/>
    </location>
</feature>
<evidence type="ECO:0000313" key="3">
    <source>
        <dbReference type="Proteomes" id="UP001334732"/>
    </source>
</evidence>
<dbReference type="InterPro" id="IPR011257">
    <property type="entry name" value="DNA_glycosylase"/>
</dbReference>
<dbReference type="SUPFAM" id="SSF48150">
    <property type="entry name" value="DNA-glycosylase"/>
    <property type="match status" value="1"/>
</dbReference>
<name>A0ABZ1CNL2_9PROT</name>
<sequence length="250" mass="26829">MKRMTPSERVQQSGGRYATALGIDLAGADAGERFKWLIAALLYGARISETLATRTWHAFLEHGVMTPDAMVATGWDGVVAILDAGGYVRYDYKTATKLIEVCTALLRDYGGSLDALHAAAAGPRDLEARIKALGKGIGDTTAAIFLRELRGVWRLADPPLSPLALAAARTHGYLSPAAADRNRALRALRTAWTADGERADTFAEFETALVREGLRLRRLATRRAARAIPAAGAGRRSRASPAAPRKPGPR</sequence>
<evidence type="ECO:0000313" key="2">
    <source>
        <dbReference type="EMBL" id="WRS40436.1"/>
    </source>
</evidence>
<evidence type="ECO:0000256" key="1">
    <source>
        <dbReference type="SAM" id="MobiDB-lite"/>
    </source>
</evidence>
<dbReference type="EMBL" id="CP141769">
    <property type="protein sequence ID" value="WRS40436.1"/>
    <property type="molecule type" value="Genomic_DNA"/>
</dbReference>
<accession>A0ABZ1CNL2</accession>
<dbReference type="RefSeq" id="WP_324780966.1">
    <property type="nucleotide sequence ID" value="NZ_CP141769.1"/>
</dbReference>
<keyword evidence="3" id="KW-1185">Reference proteome</keyword>
<feature type="region of interest" description="Disordered" evidence="1">
    <location>
        <begin position="227"/>
        <end position="250"/>
    </location>
</feature>
<gene>
    <name evidence="2" type="ORF">VA613_06060</name>
</gene>
<reference evidence="2 3" key="1">
    <citation type="submission" date="2023-12" db="EMBL/GenBank/DDBJ databases">
        <title>Thiobacillus sedimentum sp. nov., a chemolithoautotrophic sulfur-oxidizing bacterium isolated from freshwater sediment.</title>
        <authorList>
            <person name="Luo J."/>
            <person name="Dai C."/>
        </authorList>
    </citation>
    <scope>NUCLEOTIDE SEQUENCE [LARGE SCALE GENOMIC DNA]</scope>
    <source>
        <strain evidence="2 3">SCUT-2</strain>
    </source>
</reference>
<dbReference type="Proteomes" id="UP001334732">
    <property type="component" value="Chromosome"/>
</dbReference>
<proteinExistence type="predicted"/>
<organism evidence="2 3">
    <name type="scientific">Thiobacillus sedimenti</name>
    <dbReference type="NCBI Taxonomy" id="3110231"/>
    <lineage>
        <taxon>Bacteria</taxon>
        <taxon>Pseudomonadati</taxon>
        <taxon>Pseudomonadota</taxon>
        <taxon>Betaproteobacteria</taxon>
        <taxon>Nitrosomonadales</taxon>
        <taxon>Thiobacillaceae</taxon>
        <taxon>Thiobacillus</taxon>
    </lineage>
</organism>
<protein>
    <submittedName>
        <fullName evidence="2">Uncharacterized protein</fullName>
    </submittedName>
</protein>